<dbReference type="GO" id="GO:0005634">
    <property type="term" value="C:nucleus"/>
    <property type="evidence" value="ECO:0007669"/>
    <property type="project" value="TreeGrafter"/>
</dbReference>
<keyword evidence="7" id="KW-0256">Endoplasmic reticulum</keyword>
<dbReference type="SMART" id="SM00194">
    <property type="entry name" value="PTPc"/>
    <property type="match status" value="1"/>
</dbReference>
<dbReference type="SMART" id="SM00404">
    <property type="entry name" value="PTPc_motif"/>
    <property type="match status" value="1"/>
</dbReference>
<dbReference type="GO" id="GO:0070373">
    <property type="term" value="P:negative regulation of ERK1 and ERK2 cascade"/>
    <property type="evidence" value="ECO:0007669"/>
    <property type="project" value="TreeGrafter"/>
</dbReference>
<feature type="domain" description="Tyrosine specific protein phosphatases" evidence="15">
    <location>
        <begin position="195"/>
        <end position="274"/>
    </location>
</feature>
<dbReference type="InterPro" id="IPR051985">
    <property type="entry name" value="NR_tyrosine_phosphatase"/>
</dbReference>
<feature type="region of interest" description="Disordered" evidence="12">
    <location>
        <begin position="358"/>
        <end position="400"/>
    </location>
</feature>
<evidence type="ECO:0000256" key="6">
    <source>
        <dbReference type="ARBA" id="ARBA00022801"/>
    </source>
</evidence>
<dbReference type="GO" id="GO:0005783">
    <property type="term" value="C:endoplasmic reticulum"/>
    <property type="evidence" value="ECO:0007669"/>
    <property type="project" value="UniProtKB-SubCell"/>
</dbReference>
<evidence type="ECO:0000256" key="1">
    <source>
        <dbReference type="ARBA" id="ARBA00004240"/>
    </source>
</evidence>
<feature type="binding site" evidence="11">
    <location>
        <position position="187"/>
    </location>
    <ligand>
        <name>substrate</name>
    </ligand>
</feature>
<dbReference type="GO" id="GO:0019901">
    <property type="term" value="F:protein kinase binding"/>
    <property type="evidence" value="ECO:0007669"/>
    <property type="project" value="TreeGrafter"/>
</dbReference>
<evidence type="ECO:0000313" key="17">
    <source>
        <dbReference type="EMBL" id="CAF0986696.1"/>
    </source>
</evidence>
<organism evidence="17 18">
    <name type="scientific">Rotaria sordida</name>
    <dbReference type="NCBI Taxonomy" id="392033"/>
    <lineage>
        <taxon>Eukaryota</taxon>
        <taxon>Metazoa</taxon>
        <taxon>Spiralia</taxon>
        <taxon>Gnathifera</taxon>
        <taxon>Rotifera</taxon>
        <taxon>Eurotatoria</taxon>
        <taxon>Bdelloidea</taxon>
        <taxon>Philodinida</taxon>
        <taxon>Philodinidae</taxon>
        <taxon>Rotaria</taxon>
    </lineage>
</organism>
<keyword evidence="9 13" id="KW-0472">Membrane</keyword>
<dbReference type="EMBL" id="CAJNOL010000290">
    <property type="protein sequence ID" value="CAF0986696.1"/>
    <property type="molecule type" value="Genomic_DNA"/>
</dbReference>
<name>A0A814FLQ5_9BILA</name>
<dbReference type="GO" id="GO:0004726">
    <property type="term" value="F:non-membrane spanning protein tyrosine phosphatase activity"/>
    <property type="evidence" value="ECO:0007669"/>
    <property type="project" value="TreeGrafter"/>
</dbReference>
<keyword evidence="5" id="KW-0597">Phosphoprotein</keyword>
<feature type="compositionally biased region" description="Polar residues" evidence="12">
    <location>
        <begin position="358"/>
        <end position="377"/>
    </location>
</feature>
<keyword evidence="6" id="KW-0378">Hydrolase</keyword>
<gene>
    <name evidence="17" type="ORF">JXQ802_LOCUS13465</name>
    <name evidence="16" type="ORF">PYM288_LOCUS8988</name>
</gene>
<evidence type="ECO:0000256" key="13">
    <source>
        <dbReference type="SAM" id="Phobius"/>
    </source>
</evidence>
<dbReference type="EMBL" id="CAJNOH010000125">
    <property type="protein sequence ID" value="CAF0890169.1"/>
    <property type="molecule type" value="Genomic_DNA"/>
</dbReference>
<feature type="binding site" evidence="11">
    <location>
        <begin position="221"/>
        <end position="227"/>
    </location>
    <ligand>
        <name>substrate</name>
    </ligand>
</feature>
<dbReference type="InterPro" id="IPR012265">
    <property type="entry name" value="Ptpn1/Ptpn2"/>
</dbReference>
<comment type="similarity">
    <text evidence="3">Belongs to the protein-tyrosine phosphatase family. Non-receptor class 1 subfamily.</text>
</comment>
<keyword evidence="8" id="KW-0904">Protein phosphatase</keyword>
<evidence type="ECO:0000256" key="8">
    <source>
        <dbReference type="ARBA" id="ARBA00022912"/>
    </source>
</evidence>
<dbReference type="EC" id="3.1.3.48" evidence="4"/>
<evidence type="ECO:0000313" key="16">
    <source>
        <dbReference type="EMBL" id="CAF0890169.1"/>
    </source>
</evidence>
<evidence type="ECO:0000256" key="5">
    <source>
        <dbReference type="ARBA" id="ARBA00022553"/>
    </source>
</evidence>
<evidence type="ECO:0000259" key="15">
    <source>
        <dbReference type="PROSITE" id="PS50056"/>
    </source>
</evidence>
<comment type="caution">
    <text evidence="17">The sequence shown here is derived from an EMBL/GenBank/DDBJ whole genome shotgun (WGS) entry which is preliminary data.</text>
</comment>
<dbReference type="PROSITE" id="PS00383">
    <property type="entry name" value="TYR_PHOSPHATASE_1"/>
    <property type="match status" value="1"/>
</dbReference>
<evidence type="ECO:0000256" key="9">
    <source>
        <dbReference type="ARBA" id="ARBA00023136"/>
    </source>
</evidence>
<dbReference type="SUPFAM" id="SSF52799">
    <property type="entry name" value="(Phosphotyrosine protein) phosphatases II"/>
    <property type="match status" value="1"/>
</dbReference>
<dbReference type="PROSITE" id="PS50056">
    <property type="entry name" value="TYR_PHOSPHATASE_2"/>
    <property type="match status" value="1"/>
</dbReference>
<evidence type="ECO:0000256" key="11">
    <source>
        <dbReference type="PIRSR" id="PIRSR000926-2"/>
    </source>
</evidence>
<protein>
    <recommendedName>
        <fullName evidence="4">protein-tyrosine-phosphatase</fullName>
        <ecNumber evidence="4">3.1.3.48</ecNumber>
    </recommendedName>
</protein>
<dbReference type="PIRSF" id="PIRSF000926">
    <property type="entry name" value="Tyr-Ptase_nr1"/>
    <property type="match status" value="1"/>
</dbReference>
<feature type="transmembrane region" description="Helical" evidence="13">
    <location>
        <begin position="451"/>
        <end position="470"/>
    </location>
</feature>
<dbReference type="InterPro" id="IPR003595">
    <property type="entry name" value="Tyr_Pase_cat"/>
</dbReference>
<evidence type="ECO:0000256" key="12">
    <source>
        <dbReference type="SAM" id="MobiDB-lite"/>
    </source>
</evidence>
<keyword evidence="13" id="KW-1133">Transmembrane helix</keyword>
<dbReference type="GO" id="GO:0046426">
    <property type="term" value="P:negative regulation of receptor signaling pathway via JAK-STAT"/>
    <property type="evidence" value="ECO:0007669"/>
    <property type="project" value="TreeGrafter"/>
</dbReference>
<dbReference type="InterPro" id="IPR029021">
    <property type="entry name" value="Prot-tyrosine_phosphatase-like"/>
</dbReference>
<evidence type="ECO:0000256" key="7">
    <source>
        <dbReference type="ARBA" id="ARBA00022824"/>
    </source>
</evidence>
<keyword evidence="13" id="KW-0812">Transmembrane</keyword>
<dbReference type="PANTHER" id="PTHR46047">
    <property type="entry name" value="TYROSINE-PROTEIN PHOSPHATASE NON-RECEPTOR TYPE 61F"/>
    <property type="match status" value="1"/>
</dbReference>
<feature type="domain" description="Tyrosine-protein phosphatase" evidence="14">
    <location>
        <begin position="4"/>
        <end position="283"/>
    </location>
</feature>
<feature type="binding site" evidence="11">
    <location>
        <position position="268"/>
    </location>
    <ligand>
        <name>substrate</name>
    </ligand>
</feature>
<evidence type="ECO:0000256" key="2">
    <source>
        <dbReference type="ARBA" id="ARBA00004308"/>
    </source>
</evidence>
<evidence type="ECO:0000256" key="10">
    <source>
        <dbReference type="PIRSR" id="PIRSR000926-1"/>
    </source>
</evidence>
<comment type="subcellular location">
    <subcellularLocation>
        <location evidence="2">Endomembrane system</location>
    </subcellularLocation>
    <subcellularLocation>
        <location evidence="1">Endoplasmic reticulum</location>
    </subcellularLocation>
</comment>
<evidence type="ECO:0000256" key="3">
    <source>
        <dbReference type="ARBA" id="ARBA00009701"/>
    </source>
</evidence>
<keyword evidence="18" id="KW-1185">Reference proteome</keyword>
<dbReference type="PANTHER" id="PTHR46047:SF3">
    <property type="entry name" value="TYROSINE-PROTEIN PHOSPHATASE NON-RECEPTOR TYPE 61F"/>
    <property type="match status" value="1"/>
</dbReference>
<dbReference type="PRINTS" id="PR00700">
    <property type="entry name" value="PRTYPHPHTASE"/>
</dbReference>
<dbReference type="AlphaFoldDB" id="A0A814FLQ5"/>
<proteinExistence type="inferred from homology"/>
<dbReference type="InterPro" id="IPR016130">
    <property type="entry name" value="Tyr_Pase_AS"/>
</dbReference>
<dbReference type="Proteomes" id="UP000663870">
    <property type="component" value="Unassembled WGS sequence"/>
</dbReference>
<dbReference type="InterPro" id="IPR000242">
    <property type="entry name" value="PTP_cat"/>
</dbReference>
<dbReference type="Pfam" id="PF00102">
    <property type="entry name" value="Y_phosphatase"/>
    <property type="match status" value="1"/>
</dbReference>
<dbReference type="PROSITE" id="PS50055">
    <property type="entry name" value="TYR_PHOSPHATASE_PTP"/>
    <property type="match status" value="1"/>
</dbReference>
<accession>A0A814FLQ5</accession>
<evidence type="ECO:0000259" key="14">
    <source>
        <dbReference type="PROSITE" id="PS50055"/>
    </source>
</evidence>
<evidence type="ECO:0000256" key="4">
    <source>
        <dbReference type="ARBA" id="ARBA00013064"/>
    </source>
</evidence>
<evidence type="ECO:0000313" key="18">
    <source>
        <dbReference type="Proteomes" id="UP000663870"/>
    </source>
</evidence>
<dbReference type="Gene3D" id="3.90.190.10">
    <property type="entry name" value="Protein tyrosine phosphatase superfamily"/>
    <property type="match status" value="1"/>
</dbReference>
<feature type="active site" description="Phosphocysteine intermediate" evidence="10">
    <location>
        <position position="221"/>
    </location>
</feature>
<dbReference type="Proteomes" id="UP000663854">
    <property type="component" value="Unassembled WGS sequence"/>
</dbReference>
<reference evidence="17" key="1">
    <citation type="submission" date="2021-02" db="EMBL/GenBank/DDBJ databases">
        <authorList>
            <person name="Nowell W R."/>
        </authorList>
    </citation>
    <scope>NUCLEOTIDE SEQUENCE</scope>
</reference>
<dbReference type="InterPro" id="IPR000387">
    <property type="entry name" value="Tyr_Pase_dom"/>
</dbReference>
<sequence length="480" mass="55437">MSHIEEEFLKIEKERAWNAIYHKLANDHLVRTSNKKSDIALLNINRELNRFRDVLPYDDTRVCLTRGSNDYINASYIEVPAANRKYILTQGPLQTTSSHFWQMIWEQNSRVIVMLTRLIEKGCTKCWLYYPDYQNESEITFDDVDLKVTFVSDRQYRYYTQRKFDLINLLTGESRSIIHWSDFDWPDHGAPNRPEPFLQLLSDVRHCGAFDPRYGPPILHCSAGIGRSGTFVLVDSILKLLAHAQKPDDVSLIDVLAHIRTQRHGLIQTVEQLRFSYCAIIAGLKVLNAIEQSEGSFIECDFNLSSESESDDDEKSLNSKKYPKICGRQDNVMSNGRLSESFEDINCELIKRVDSNLSSYEPSPNTKRRLQSFSKSRLSSEDLKEYSPSSPINTPPHDVETSLRLRQERLLRNEAIEKKFNEIKSKLHRQTPSIFTTNNETSLFTLLTTKYRGPLLIGILTFVTGSMILYKYASNSDRNH</sequence>